<proteinExistence type="inferred from homology"/>
<keyword evidence="2" id="KW-0809">Transit peptide</keyword>
<dbReference type="Pfam" id="PF07542">
    <property type="entry name" value="ATP12"/>
    <property type="match status" value="1"/>
</dbReference>
<feature type="region of interest" description="Disordered" evidence="4">
    <location>
        <begin position="1"/>
        <end position="30"/>
    </location>
</feature>
<dbReference type="EMBL" id="JACICC010000004">
    <property type="protein sequence ID" value="MBB3809807.1"/>
    <property type="molecule type" value="Genomic_DNA"/>
</dbReference>
<keyword evidence="3" id="KW-0143">Chaperone</keyword>
<dbReference type="AlphaFoldDB" id="A0A7W5Z4Z8"/>
<evidence type="ECO:0000256" key="2">
    <source>
        <dbReference type="ARBA" id="ARBA00022946"/>
    </source>
</evidence>
<evidence type="ECO:0000256" key="1">
    <source>
        <dbReference type="ARBA" id="ARBA00008231"/>
    </source>
</evidence>
<protein>
    <submittedName>
        <fullName evidence="5">Chaperone required for assembly of F1-ATPase</fullName>
    </submittedName>
</protein>
<keyword evidence="6" id="KW-1185">Reference proteome</keyword>
<accession>A0A7W5Z4Z8</accession>
<dbReference type="InterPro" id="IPR023335">
    <property type="entry name" value="ATP12_ortho_dom_sf"/>
</dbReference>
<dbReference type="PANTHER" id="PTHR21013">
    <property type="entry name" value="ATP SYNTHASE MITOCHONDRIAL F1 COMPLEX ASSEMBLY FACTOR 2/ATP12 PROTEIN, MITOCHONDRIAL PRECURSOR"/>
    <property type="match status" value="1"/>
</dbReference>
<dbReference type="Proteomes" id="UP000537592">
    <property type="component" value="Unassembled WGS sequence"/>
</dbReference>
<dbReference type="Gene3D" id="1.10.3580.10">
    <property type="entry name" value="ATP12 ATPase"/>
    <property type="match status" value="1"/>
</dbReference>
<evidence type="ECO:0000313" key="5">
    <source>
        <dbReference type="EMBL" id="MBB3809807.1"/>
    </source>
</evidence>
<sequence>MSDDLPEEHPVAPDTTDASNRKTDVLPEKPALPKRFYKAVEAPLRDGVHPLLLDGRPARTPARNPLAAPHPAIADVMVSEWQNQDDVIDPATMPMTRLLNANIDGVTLARDAVVDEIVRYAGSDLLCYRAGFPDRLVERQAALWDPVLAWARDELGARFVLSEGVMFVDQPLTSIEAVRAAVARQSSPHVIGGLHVLTSLAGSLLIALAVASGHMVVEEAWHAAHVDEDVQSEIWGIDEEAKTRRDARFAEFNAAATLVRALWEP</sequence>
<gene>
    <name evidence="5" type="ORF">FHS81_001895</name>
</gene>
<organism evidence="5 6">
    <name type="scientific">Pseudochelatococcus contaminans</name>
    <dbReference type="NCBI Taxonomy" id="1538103"/>
    <lineage>
        <taxon>Bacteria</taxon>
        <taxon>Pseudomonadati</taxon>
        <taxon>Pseudomonadota</taxon>
        <taxon>Alphaproteobacteria</taxon>
        <taxon>Hyphomicrobiales</taxon>
        <taxon>Chelatococcaceae</taxon>
        <taxon>Pseudochelatococcus</taxon>
    </lineage>
</organism>
<dbReference type="Gene3D" id="3.30.2180.10">
    <property type="entry name" value="ATP12-like"/>
    <property type="match status" value="1"/>
</dbReference>
<dbReference type="PANTHER" id="PTHR21013:SF10">
    <property type="entry name" value="ATP SYNTHASE MITOCHONDRIAL F1 COMPLEX ASSEMBLY FACTOR 2"/>
    <property type="match status" value="1"/>
</dbReference>
<reference evidence="5 6" key="1">
    <citation type="submission" date="2020-08" db="EMBL/GenBank/DDBJ databases">
        <title>Genomic Encyclopedia of Type Strains, Phase IV (KMG-IV): sequencing the most valuable type-strain genomes for metagenomic binning, comparative biology and taxonomic classification.</title>
        <authorList>
            <person name="Goeker M."/>
        </authorList>
    </citation>
    <scope>NUCLEOTIDE SEQUENCE [LARGE SCALE GENOMIC DNA]</scope>
    <source>
        <strain evidence="5 6">DSM 28760</strain>
    </source>
</reference>
<dbReference type="RefSeq" id="WP_183752300.1">
    <property type="nucleotide sequence ID" value="NZ_JACICC010000004.1"/>
</dbReference>
<name>A0A7W5Z4Z8_9HYPH</name>
<evidence type="ECO:0000256" key="4">
    <source>
        <dbReference type="SAM" id="MobiDB-lite"/>
    </source>
</evidence>
<dbReference type="SUPFAM" id="SSF160909">
    <property type="entry name" value="ATP12-like"/>
    <property type="match status" value="1"/>
</dbReference>
<dbReference type="GO" id="GO:0043461">
    <property type="term" value="P:proton-transporting ATP synthase complex assembly"/>
    <property type="evidence" value="ECO:0007669"/>
    <property type="project" value="InterPro"/>
</dbReference>
<evidence type="ECO:0000256" key="3">
    <source>
        <dbReference type="ARBA" id="ARBA00023186"/>
    </source>
</evidence>
<comment type="caution">
    <text evidence="5">The sequence shown here is derived from an EMBL/GenBank/DDBJ whole genome shotgun (WGS) entry which is preliminary data.</text>
</comment>
<dbReference type="InterPro" id="IPR042272">
    <property type="entry name" value="ATP12_ATP_synth-F1-assembly_N"/>
</dbReference>
<comment type="similarity">
    <text evidence="1">Belongs to the ATP12 family.</text>
</comment>
<evidence type="ECO:0000313" key="6">
    <source>
        <dbReference type="Proteomes" id="UP000537592"/>
    </source>
</evidence>
<dbReference type="InterPro" id="IPR011419">
    <property type="entry name" value="ATP12_ATP_synth-F1-assembly"/>
</dbReference>